<keyword evidence="2" id="KW-1185">Reference proteome</keyword>
<protein>
    <submittedName>
        <fullName evidence="1">Uncharacterized protein</fullName>
    </submittedName>
</protein>
<dbReference type="Proteomes" id="UP001241747">
    <property type="component" value="Unassembled WGS sequence"/>
</dbReference>
<comment type="caution">
    <text evidence="1">The sequence shown here is derived from an EMBL/GenBank/DDBJ whole genome shotgun (WGS) entry which is preliminary data.</text>
</comment>
<dbReference type="EMBL" id="JAUSVY010000005">
    <property type="protein sequence ID" value="MDQ0505717.1"/>
    <property type="molecule type" value="Genomic_DNA"/>
</dbReference>
<reference evidence="1 2" key="1">
    <citation type="submission" date="2023-07" db="EMBL/GenBank/DDBJ databases">
        <title>Genomic Encyclopedia of Type Strains, Phase IV (KMG-IV): sequencing the most valuable type-strain genomes for metagenomic binning, comparative biology and taxonomic classification.</title>
        <authorList>
            <person name="Goeker M."/>
        </authorList>
    </citation>
    <scope>NUCLEOTIDE SEQUENCE [LARGE SCALE GENOMIC DNA]</scope>
    <source>
        <strain evidence="1 2">DSM 3770</strain>
    </source>
</reference>
<dbReference type="SUPFAM" id="SSF53756">
    <property type="entry name" value="UDP-Glycosyltransferase/glycogen phosphorylase"/>
    <property type="match status" value="1"/>
</dbReference>
<sequence>MNILAKLLSDASPALKRLLGTRPRPAAEAAGAVPGWYRPHVSAETQRVLSGPTPVFLYLPWIAEHTDALVARLGTHAGYALAPFDMFTGVEDNATRREIFRVALEETDVYRRLVARRLVQVRRHIRGIIFTFDWAPVTRIIANVCEDLEIPKILIPHESVFINRDKYYWDPAAKASLPMADVVLGWGRLQQDIFLERGYSADRFRAVGAPKFDPYVNARPALTRAQFCRLFGLRPERKLIVFASQPLDSQLDREVALEVQRRAMADLLTYAEGHGCQLLVRLPPSKDDVLGPELRARLARSPVGAFDDAMCYLVPPEEAVCHADAVASINSTMLFEAVLLGRPALSMKYLEFDQVWEKVGIPAVTDAAGMAAKLDVMLARGWDYPPEGLAWAADMFGIGSFDGRASARISAYLAALAADETVLTLRPNAIARLFARDTIDVVGVPPVAALSPERQPHLLGLLHARTRVDSGAGVNRLRAIASVDLFLQWGADASAVADRQREAARAIGRPVAVVEEGFIGPVSLILDDTTAYYDATDASRLERWLADGPELSAPERARAQAAMDRIVTGRLTKTGGGDALSPVGRPGVRKILVVDQPLGDPAVTLGLADKAAFARMLDDALARGEGCDIIVKACAGAGGAPEAGHLAPDRLAALQGAANVHVVTIDANSYALLEGVDEVFVVSAHLGFEACLAGKKVHCHGVPFYAGWGFTQDHADIPRRTRRRTVAEVFHAAYILQSRYYDPRRGAAVELEDVLDALGARG</sequence>
<accession>A0ABU0LF00</accession>
<organism evidence="1 2">
    <name type="scientific">Xanthobacter agilis</name>
    <dbReference type="NCBI Taxonomy" id="47492"/>
    <lineage>
        <taxon>Bacteria</taxon>
        <taxon>Pseudomonadati</taxon>
        <taxon>Pseudomonadota</taxon>
        <taxon>Alphaproteobacteria</taxon>
        <taxon>Hyphomicrobiales</taxon>
        <taxon>Xanthobacteraceae</taxon>
        <taxon>Xanthobacter</taxon>
    </lineage>
</organism>
<dbReference type="InterPro" id="IPR007833">
    <property type="entry name" value="Capsule_polysaccharide_synth"/>
</dbReference>
<dbReference type="Pfam" id="PF05159">
    <property type="entry name" value="Capsule_synth"/>
    <property type="match status" value="2"/>
</dbReference>
<evidence type="ECO:0000313" key="1">
    <source>
        <dbReference type="EMBL" id="MDQ0505717.1"/>
    </source>
</evidence>
<dbReference type="RefSeq" id="WP_237345487.1">
    <property type="nucleotide sequence ID" value="NZ_JABWGX010000010.1"/>
</dbReference>
<gene>
    <name evidence="1" type="ORF">QOZ94_002517</name>
</gene>
<name>A0ABU0LF00_XANAG</name>
<dbReference type="CDD" id="cd16440">
    <property type="entry name" value="beta_Kdo_transferase_KpsC_1"/>
    <property type="match status" value="1"/>
</dbReference>
<evidence type="ECO:0000313" key="2">
    <source>
        <dbReference type="Proteomes" id="UP001241747"/>
    </source>
</evidence>
<proteinExistence type="predicted"/>